<proteinExistence type="predicted"/>
<dbReference type="EMBL" id="CAJVPV010038586">
    <property type="protein sequence ID" value="CAG8756942.1"/>
    <property type="molecule type" value="Genomic_DNA"/>
</dbReference>
<protein>
    <submittedName>
        <fullName evidence="1">18403_t:CDS:1</fullName>
    </submittedName>
</protein>
<feature type="non-terminal residue" evidence="1">
    <location>
        <position position="1"/>
    </location>
</feature>
<dbReference type="AlphaFoldDB" id="A0A9N9J0Z2"/>
<evidence type="ECO:0000313" key="2">
    <source>
        <dbReference type="Proteomes" id="UP000789342"/>
    </source>
</evidence>
<accession>A0A9N9J0Z2</accession>
<evidence type="ECO:0000313" key="1">
    <source>
        <dbReference type="EMBL" id="CAG8756942.1"/>
    </source>
</evidence>
<gene>
    <name evidence="1" type="ORF">AMORRO_LOCUS15663</name>
</gene>
<feature type="non-terminal residue" evidence="1">
    <location>
        <position position="90"/>
    </location>
</feature>
<organism evidence="1 2">
    <name type="scientific">Acaulospora morrowiae</name>
    <dbReference type="NCBI Taxonomy" id="94023"/>
    <lineage>
        <taxon>Eukaryota</taxon>
        <taxon>Fungi</taxon>
        <taxon>Fungi incertae sedis</taxon>
        <taxon>Mucoromycota</taxon>
        <taxon>Glomeromycotina</taxon>
        <taxon>Glomeromycetes</taxon>
        <taxon>Diversisporales</taxon>
        <taxon>Acaulosporaceae</taxon>
        <taxon>Acaulospora</taxon>
    </lineage>
</organism>
<reference evidence="1" key="1">
    <citation type="submission" date="2021-06" db="EMBL/GenBank/DDBJ databases">
        <authorList>
            <person name="Kallberg Y."/>
            <person name="Tangrot J."/>
            <person name="Rosling A."/>
        </authorList>
    </citation>
    <scope>NUCLEOTIDE SEQUENCE</scope>
    <source>
        <strain evidence="1">CL551</strain>
    </source>
</reference>
<keyword evidence="2" id="KW-1185">Reference proteome</keyword>
<sequence>LWCSTKAKYSQATSWLFGLQSVWGSWLEIPIRGVKRDLVISGLRIDGKFFPAFIKTISICTFFQKKFASNYSQAKDCHILRTVDEKIMDW</sequence>
<dbReference type="Proteomes" id="UP000789342">
    <property type="component" value="Unassembled WGS sequence"/>
</dbReference>
<name>A0A9N9J0Z2_9GLOM</name>
<comment type="caution">
    <text evidence="1">The sequence shown here is derived from an EMBL/GenBank/DDBJ whole genome shotgun (WGS) entry which is preliminary data.</text>
</comment>